<dbReference type="eggNOG" id="KOG0271">
    <property type="taxonomic scope" value="Eukaryota"/>
</dbReference>
<dbReference type="PANTHER" id="PTHR19879">
    <property type="entry name" value="TRANSCRIPTION INITIATION FACTOR TFIID"/>
    <property type="match status" value="1"/>
</dbReference>
<feature type="repeat" description="WD" evidence="3">
    <location>
        <begin position="997"/>
        <end position="1038"/>
    </location>
</feature>
<feature type="domain" description="Heterokaryon incompatibility" evidence="4">
    <location>
        <begin position="25"/>
        <end position="111"/>
    </location>
</feature>
<gene>
    <name evidence="6" type="ORF">EPUS_08638</name>
</gene>
<dbReference type="Pfam" id="PF00400">
    <property type="entry name" value="WD40"/>
    <property type="match status" value="8"/>
</dbReference>
<sequence length="1260" mass="140932">MRLLQVDENGKFSLTDDLIHNIPPYAILSHTWGEDYEEVSFIDLTRGLRRTKAGYKKLRFCAKQAARDGLQYFWVDTCCINKENNTELSEAITSMYRWYNRATKCYTYLSDVSIIDDNHLSPSLQQWESAFRNSRWFTRGWTLQELLAPPSVEFFCSKGTRLGDKRSLEQQIHEITRIPVLALQGAPLAKFDIDERMSWAKMRQTKRGEDKAYSLLGLFDVSMPLIYGEGEEKAFRRLQREIRGDNPLDRLPYAIEAPFNSFTRQHEPACLTNTRVNLLNDIYAWVDGKDERCIFWLNGMAGTGKSTIARTVARRYYEQQRLAASFFFSKGGGDVSHAGLFITSIAMQVAQNVPASRQYIRNAVAERNDIASQSLRDQWQWLVLCPLLKLDEHSDKSAYVLVVDALDECDNENNIRIIIHLLAEARSLKMTRLRIFLTSRSEIPIRNGFRQISDAEHRDYLLHDISPSIVDHDLSIFFEYNLKLIGQEQSLDACWPGEEITKRLIQTAGGLFIWAATACRFIHEGKRFAVRRLDTILSGINSALIAPEKHLDEIYTTVLKQSIILEFTKEEKEEVYCALRKALGSIVILLSPLSASSLCKLLGVKKEDLDQTLNDMHSVLEIPKNRFQPLRLHHPSFRDYLLSKSRCQDPNFWVNEKQAHQVLADNCLRLMSISLKQDICGLNAPGKLITEVDRSRIDHNFPPEVQYACLYWIEHVQKSSAQLCDDDQVHHFLQKHLLHWLEALGWMGKMSEGVYAIAALQSFATSDDCPHLSNFIYDAKRFVLYNRSIIEQAPIQTYCSALIFVPTTSIVRKQFADCMPGWIEMLPRTEENWNVMLQTLEGHSGPVFAVAFSPDGKTLASGSDDRMVKLWDARSGAADAVAFSPDGKTLASGSRDYTVKLWDAGSGAVLQTLEGHSSLVVAVAFSPGGKTLASGSYDNTVKLWDAGSGAVLQTLKGHSSWVNVVAFSPDGKTLASGSDDRMVKLWDARSGAVLQTLEGHSSWVNVVAFSPDGKTLASGSDDRMVKLWDARSGAVLQTLEGHSSWVNVVAFSPDGKTLASGSDDRMVKLWDARSGAVLQTLEGHSSWVNVVAFSPDGKTLASGSDDRMVKLWDARSGAVLQTLEGHSSSVVAVAFSPDGKTLASGSYDKTVKLWDAGSGGVLQTFDIGYTTNSISFSDDSTSLLTNRGILPLSPFLSNRTAFLPPQISPSVFVKDQWVSLYTDRILWLPPEHRPSCVAVFGNVVGLGHKSGRVTLMTFNV</sequence>
<dbReference type="PRINTS" id="PR00320">
    <property type="entry name" value="GPROTEINBRPT"/>
</dbReference>
<reference evidence="7" key="1">
    <citation type="journal article" date="2014" name="BMC Genomics">
        <title>Genome characteristics reveal the impact of lichenization on lichen-forming fungus Endocarpon pusillum Hedwig (Verrucariales, Ascomycota).</title>
        <authorList>
            <person name="Wang Y.-Y."/>
            <person name="Liu B."/>
            <person name="Zhang X.-Y."/>
            <person name="Zhou Q.-M."/>
            <person name="Zhang T."/>
            <person name="Li H."/>
            <person name="Yu Y.-F."/>
            <person name="Zhang X.-L."/>
            <person name="Hao X.-Y."/>
            <person name="Wang M."/>
            <person name="Wang L."/>
            <person name="Wei J.-C."/>
        </authorList>
    </citation>
    <scope>NUCLEOTIDE SEQUENCE [LARGE SCALE GENOMIC DNA]</scope>
    <source>
        <strain evidence="7">Z07020 / HMAS-L-300199</strain>
    </source>
</reference>
<dbReference type="CDD" id="cd00200">
    <property type="entry name" value="WD40"/>
    <property type="match status" value="1"/>
</dbReference>
<evidence type="ECO:0000313" key="7">
    <source>
        <dbReference type="Proteomes" id="UP000019373"/>
    </source>
</evidence>
<dbReference type="Pfam" id="PF24883">
    <property type="entry name" value="NPHP3_N"/>
    <property type="match status" value="1"/>
</dbReference>
<dbReference type="SMART" id="SM00564">
    <property type="entry name" value="PQQ"/>
    <property type="match status" value="7"/>
</dbReference>
<dbReference type="SUPFAM" id="SSF52540">
    <property type="entry name" value="P-loop containing nucleoside triphosphate hydrolases"/>
    <property type="match status" value="1"/>
</dbReference>
<proteinExistence type="predicted"/>
<dbReference type="Gene3D" id="2.130.10.10">
    <property type="entry name" value="YVTN repeat-like/Quinoprotein amine dehydrogenase"/>
    <property type="match status" value="4"/>
</dbReference>
<dbReference type="GeneID" id="19243485"/>
<evidence type="ECO:0000256" key="1">
    <source>
        <dbReference type="ARBA" id="ARBA00022574"/>
    </source>
</evidence>
<feature type="repeat" description="WD" evidence="3">
    <location>
        <begin position="1081"/>
        <end position="1122"/>
    </location>
</feature>
<dbReference type="InterPro" id="IPR020472">
    <property type="entry name" value="WD40_PAC1"/>
</dbReference>
<dbReference type="Gene3D" id="3.40.50.300">
    <property type="entry name" value="P-loop containing nucleotide triphosphate hydrolases"/>
    <property type="match status" value="1"/>
</dbReference>
<name>U1GCD9_ENDPU</name>
<dbReference type="Proteomes" id="UP000019373">
    <property type="component" value="Unassembled WGS sequence"/>
</dbReference>
<keyword evidence="1 3" id="KW-0853">WD repeat</keyword>
<dbReference type="OMA" id="LEGHCNV"/>
<dbReference type="AlphaFoldDB" id="U1GCD9"/>
<dbReference type="InterPro" id="IPR027417">
    <property type="entry name" value="P-loop_NTPase"/>
</dbReference>
<dbReference type="HOGENOM" id="CLU_000288_6_16_1"/>
<evidence type="ECO:0000256" key="3">
    <source>
        <dbReference type="PROSITE-ProRule" id="PRU00221"/>
    </source>
</evidence>
<dbReference type="Pfam" id="PF06985">
    <property type="entry name" value="HET"/>
    <property type="match status" value="1"/>
</dbReference>
<dbReference type="PANTHER" id="PTHR19879:SF9">
    <property type="entry name" value="TRANSCRIPTION INITIATION FACTOR TFIID SUBUNIT 5"/>
    <property type="match status" value="1"/>
</dbReference>
<dbReference type="InterPro" id="IPR015943">
    <property type="entry name" value="WD40/YVTN_repeat-like_dom_sf"/>
</dbReference>
<dbReference type="PROSITE" id="PS00678">
    <property type="entry name" value="WD_REPEATS_1"/>
    <property type="match status" value="5"/>
</dbReference>
<evidence type="ECO:0000256" key="2">
    <source>
        <dbReference type="ARBA" id="ARBA00022737"/>
    </source>
</evidence>
<dbReference type="PROSITE" id="PS50294">
    <property type="entry name" value="WD_REPEATS_REGION"/>
    <property type="match status" value="8"/>
</dbReference>
<feature type="repeat" description="WD" evidence="3">
    <location>
        <begin position="840"/>
        <end position="881"/>
    </location>
</feature>
<dbReference type="PROSITE" id="PS50082">
    <property type="entry name" value="WD_REPEATS_2"/>
    <property type="match status" value="8"/>
</dbReference>
<dbReference type="InterPro" id="IPR018391">
    <property type="entry name" value="PQQ_b-propeller_rpt"/>
</dbReference>
<dbReference type="InterPro" id="IPR056884">
    <property type="entry name" value="NPHP3-like_N"/>
</dbReference>
<feature type="domain" description="Nephrocystin 3-like N-terminal" evidence="5">
    <location>
        <begin position="282"/>
        <end position="440"/>
    </location>
</feature>
<dbReference type="RefSeq" id="XP_007804973.1">
    <property type="nucleotide sequence ID" value="XM_007806782.1"/>
</dbReference>
<evidence type="ECO:0000259" key="4">
    <source>
        <dbReference type="Pfam" id="PF06985"/>
    </source>
</evidence>
<evidence type="ECO:0000313" key="6">
    <source>
        <dbReference type="EMBL" id="ERF69366.1"/>
    </source>
</evidence>
<keyword evidence="7" id="KW-1185">Reference proteome</keyword>
<feature type="repeat" description="WD" evidence="3">
    <location>
        <begin position="880"/>
        <end position="912"/>
    </location>
</feature>
<accession>U1GCD9</accession>
<dbReference type="InterPro" id="IPR001680">
    <property type="entry name" value="WD40_rpt"/>
</dbReference>
<dbReference type="InterPro" id="IPR011047">
    <property type="entry name" value="Quinoprotein_ADH-like_sf"/>
</dbReference>
<feature type="repeat" description="WD" evidence="3">
    <location>
        <begin position="913"/>
        <end position="954"/>
    </location>
</feature>
<dbReference type="OrthoDB" id="1577640at2759"/>
<evidence type="ECO:0000259" key="5">
    <source>
        <dbReference type="Pfam" id="PF24883"/>
    </source>
</evidence>
<dbReference type="SMART" id="SM00320">
    <property type="entry name" value="WD40"/>
    <property type="match status" value="8"/>
</dbReference>
<keyword evidence="2" id="KW-0677">Repeat</keyword>
<protein>
    <submittedName>
        <fullName evidence="6">Uncharacterized protein</fullName>
    </submittedName>
</protein>
<feature type="repeat" description="WD" evidence="3">
    <location>
        <begin position="1039"/>
        <end position="1080"/>
    </location>
</feature>
<dbReference type="SUPFAM" id="SSF50998">
    <property type="entry name" value="Quinoprotein alcohol dehydrogenase-like"/>
    <property type="match status" value="1"/>
</dbReference>
<dbReference type="InterPro" id="IPR010730">
    <property type="entry name" value="HET"/>
</dbReference>
<feature type="repeat" description="WD" evidence="3">
    <location>
        <begin position="955"/>
        <end position="996"/>
    </location>
</feature>
<feature type="repeat" description="WD" evidence="3">
    <location>
        <begin position="1123"/>
        <end position="1164"/>
    </location>
</feature>
<dbReference type="EMBL" id="KE721425">
    <property type="protein sequence ID" value="ERF69366.1"/>
    <property type="molecule type" value="Genomic_DNA"/>
</dbReference>
<dbReference type="InterPro" id="IPR019775">
    <property type="entry name" value="WD40_repeat_CS"/>
</dbReference>
<organism evidence="6 7">
    <name type="scientific">Endocarpon pusillum (strain Z07020 / HMAS-L-300199)</name>
    <name type="common">Lichen-forming fungus</name>
    <dbReference type="NCBI Taxonomy" id="1263415"/>
    <lineage>
        <taxon>Eukaryota</taxon>
        <taxon>Fungi</taxon>
        <taxon>Dikarya</taxon>
        <taxon>Ascomycota</taxon>
        <taxon>Pezizomycotina</taxon>
        <taxon>Eurotiomycetes</taxon>
        <taxon>Chaetothyriomycetidae</taxon>
        <taxon>Verrucariales</taxon>
        <taxon>Verrucariaceae</taxon>
        <taxon>Endocarpon</taxon>
    </lineage>
</organism>